<keyword evidence="1 4" id="KW-0378">Hydrolase</keyword>
<dbReference type="Gene3D" id="3.40.50.180">
    <property type="entry name" value="Methylesterase CheB, C-terminal domain"/>
    <property type="match status" value="1"/>
</dbReference>
<evidence type="ECO:0000256" key="2">
    <source>
        <dbReference type="ARBA" id="ARBA00039140"/>
    </source>
</evidence>
<dbReference type="EC" id="3.1.1.61" evidence="2"/>
<name>A0A552UZP8_9FLAO</name>
<keyword evidence="4" id="KW-0145">Chemotaxis</keyword>
<evidence type="ECO:0000313" key="7">
    <source>
        <dbReference type="Proteomes" id="UP000320643"/>
    </source>
</evidence>
<protein>
    <recommendedName>
        <fullName evidence="2">protein-glutamate methylesterase</fullName>
        <ecNumber evidence="2">3.1.1.61</ecNumber>
    </recommendedName>
</protein>
<dbReference type="PROSITE" id="PS50122">
    <property type="entry name" value="CHEB"/>
    <property type="match status" value="1"/>
</dbReference>
<proteinExistence type="predicted"/>
<dbReference type="GO" id="GO:0005737">
    <property type="term" value="C:cytoplasm"/>
    <property type="evidence" value="ECO:0007669"/>
    <property type="project" value="InterPro"/>
</dbReference>
<dbReference type="SUPFAM" id="SSF52738">
    <property type="entry name" value="Methylesterase CheB, C-terminal domain"/>
    <property type="match status" value="1"/>
</dbReference>
<organism evidence="6 7">
    <name type="scientific">Flavobacterium zepuense</name>
    <dbReference type="NCBI Taxonomy" id="2593302"/>
    <lineage>
        <taxon>Bacteria</taxon>
        <taxon>Pseudomonadati</taxon>
        <taxon>Bacteroidota</taxon>
        <taxon>Flavobacteriia</taxon>
        <taxon>Flavobacteriales</taxon>
        <taxon>Flavobacteriaceae</taxon>
        <taxon>Flavobacterium</taxon>
    </lineage>
</organism>
<accession>A0A552UZP8</accession>
<dbReference type="PANTHER" id="PTHR42872">
    <property type="entry name" value="PROTEIN-GLUTAMATE METHYLESTERASE/PROTEIN-GLUTAMINE GLUTAMINASE"/>
    <property type="match status" value="1"/>
</dbReference>
<feature type="active site" evidence="4">
    <location>
        <position position="131"/>
    </location>
</feature>
<evidence type="ECO:0000256" key="4">
    <source>
        <dbReference type="PROSITE-ProRule" id="PRU00050"/>
    </source>
</evidence>
<comment type="caution">
    <text evidence="6">The sequence shown here is derived from an EMBL/GenBank/DDBJ whole genome shotgun (WGS) entry which is preliminary data.</text>
</comment>
<evidence type="ECO:0000256" key="3">
    <source>
        <dbReference type="ARBA" id="ARBA00048267"/>
    </source>
</evidence>
<dbReference type="AlphaFoldDB" id="A0A552UZP8"/>
<dbReference type="InterPro" id="IPR035909">
    <property type="entry name" value="CheB_C"/>
</dbReference>
<dbReference type="GO" id="GO:0006935">
    <property type="term" value="P:chemotaxis"/>
    <property type="evidence" value="ECO:0007669"/>
    <property type="project" value="UniProtKB-UniRule"/>
</dbReference>
<dbReference type="EMBL" id="VJVZ01000008">
    <property type="protein sequence ID" value="TRW23695.1"/>
    <property type="molecule type" value="Genomic_DNA"/>
</dbReference>
<evidence type="ECO:0000313" key="6">
    <source>
        <dbReference type="EMBL" id="TRW23695.1"/>
    </source>
</evidence>
<keyword evidence="7" id="KW-1185">Reference proteome</keyword>
<dbReference type="OrthoDB" id="1524092at2"/>
<dbReference type="Pfam" id="PF01339">
    <property type="entry name" value="CheB_methylest"/>
    <property type="match status" value="1"/>
</dbReference>
<dbReference type="GO" id="GO:0000156">
    <property type="term" value="F:phosphorelay response regulator activity"/>
    <property type="evidence" value="ECO:0007669"/>
    <property type="project" value="InterPro"/>
</dbReference>
<dbReference type="InterPro" id="IPR000673">
    <property type="entry name" value="Sig_transdc_resp-reg_Me-estase"/>
</dbReference>
<feature type="domain" description="CheB-type methylesterase" evidence="5">
    <location>
        <begin position="1"/>
        <end position="189"/>
    </location>
</feature>
<dbReference type="InterPro" id="IPR011247">
    <property type="entry name" value="Chemotax_prot-Glu_Me-esterase"/>
</dbReference>
<dbReference type="PANTHER" id="PTHR42872:SF6">
    <property type="entry name" value="PROTEIN-GLUTAMATE METHYLESTERASE_PROTEIN-GLUTAMINE GLUTAMINASE"/>
    <property type="match status" value="1"/>
</dbReference>
<feature type="active site" evidence="4">
    <location>
        <position position="12"/>
    </location>
</feature>
<dbReference type="GO" id="GO:0008984">
    <property type="term" value="F:protein-glutamate methylesterase activity"/>
    <property type="evidence" value="ECO:0007669"/>
    <property type="project" value="UniProtKB-EC"/>
</dbReference>
<dbReference type="Proteomes" id="UP000320643">
    <property type="component" value="Unassembled WGS sequence"/>
</dbReference>
<gene>
    <name evidence="6" type="ORF">FMM05_13445</name>
</gene>
<reference evidence="6 7" key="1">
    <citation type="submission" date="2019-07" db="EMBL/GenBank/DDBJ databases">
        <title>Flavobacterium sp. nov., isolated from glacier ice.</title>
        <authorList>
            <person name="Liu Q."/>
            <person name="Xin Y.-H."/>
        </authorList>
    </citation>
    <scope>NUCLEOTIDE SEQUENCE [LARGE SCALE GENOMIC DNA]</scope>
    <source>
        <strain evidence="6 7">ZT4R6</strain>
    </source>
</reference>
<feature type="active site" evidence="4">
    <location>
        <position position="39"/>
    </location>
</feature>
<dbReference type="CDD" id="cd16433">
    <property type="entry name" value="CheB"/>
    <property type="match status" value="1"/>
</dbReference>
<comment type="catalytic activity">
    <reaction evidence="3">
        <text>[protein]-L-glutamate 5-O-methyl ester + H2O = L-glutamyl-[protein] + methanol + H(+)</text>
        <dbReference type="Rhea" id="RHEA:23236"/>
        <dbReference type="Rhea" id="RHEA-COMP:10208"/>
        <dbReference type="Rhea" id="RHEA-COMP:10311"/>
        <dbReference type="ChEBI" id="CHEBI:15377"/>
        <dbReference type="ChEBI" id="CHEBI:15378"/>
        <dbReference type="ChEBI" id="CHEBI:17790"/>
        <dbReference type="ChEBI" id="CHEBI:29973"/>
        <dbReference type="ChEBI" id="CHEBI:82795"/>
        <dbReference type="EC" id="3.1.1.61"/>
    </reaction>
</comment>
<evidence type="ECO:0000259" key="5">
    <source>
        <dbReference type="PROSITE" id="PS50122"/>
    </source>
</evidence>
<evidence type="ECO:0000256" key="1">
    <source>
        <dbReference type="ARBA" id="ARBA00022801"/>
    </source>
</evidence>
<sequence>MEHDRIIVIGASAGGLDAIKKLVERLPPDFRTPIFIVWHMAPGMRGIVPDILNKLNAIYAAHALDNEVIKPNRIYIAPPDHHLLLEEGIIRLSRGPKENHFRPAVDPLFRSAAYNYGNRVIGIVLSGRLDDGTAGLWRIKHSGGIAIVQDPDDAEVPSMPANAAREVAVDYCIPVKDMAAVLTQLSTTAVPLNREHMKDEKTKIEIGIAAGDSAYDRGSLKIGELSPYTCPECQGVLSKITDGDLTRYRCHTGHAYSVDTLLASITEKIEGSLYNAMAAIEESMMLLNHIGDHLSEVNHPQLAALYFKKAKDAELRADLLRDTVMGHEQLSNDRLLEELYKLKNAAKE</sequence>
<dbReference type="PIRSF" id="PIRSF036461">
    <property type="entry name" value="Chmtx_methlestr"/>
    <property type="match status" value="1"/>
</dbReference>